<dbReference type="InterPro" id="IPR050194">
    <property type="entry name" value="Glycosyltransferase_grp1"/>
</dbReference>
<evidence type="ECO:0000256" key="1">
    <source>
        <dbReference type="ARBA" id="ARBA00021292"/>
    </source>
</evidence>
<keyword evidence="6" id="KW-1185">Reference proteome</keyword>
<dbReference type="PANTHER" id="PTHR45947">
    <property type="entry name" value="SULFOQUINOVOSYL TRANSFERASE SQD2"/>
    <property type="match status" value="1"/>
</dbReference>
<accession>A0ABU3GAB1</accession>
<evidence type="ECO:0000313" key="6">
    <source>
        <dbReference type="Proteomes" id="UP001251849"/>
    </source>
</evidence>
<keyword evidence="2 5" id="KW-0328">Glycosyltransferase</keyword>
<dbReference type="Proteomes" id="UP001251849">
    <property type="component" value="Unassembled WGS sequence"/>
</dbReference>
<keyword evidence="3 5" id="KW-0808">Transferase</keyword>
<evidence type="ECO:0000256" key="2">
    <source>
        <dbReference type="ARBA" id="ARBA00022676"/>
    </source>
</evidence>
<dbReference type="Pfam" id="PF13439">
    <property type="entry name" value="Glyco_transf_4"/>
    <property type="match status" value="1"/>
</dbReference>
<dbReference type="GO" id="GO:0016757">
    <property type="term" value="F:glycosyltransferase activity"/>
    <property type="evidence" value="ECO:0007669"/>
    <property type="project" value="UniProtKB-KW"/>
</dbReference>
<protein>
    <recommendedName>
        <fullName evidence="1">D-inositol 3-phosphate glycosyltransferase</fullName>
    </recommendedName>
</protein>
<dbReference type="Gene3D" id="3.40.50.2000">
    <property type="entry name" value="Glycogen Phosphorylase B"/>
    <property type="match status" value="2"/>
</dbReference>
<gene>
    <name evidence="5" type="ORF">Q9S71_07765</name>
</gene>
<reference evidence="5 6" key="1">
    <citation type="submission" date="2023-08" db="EMBL/GenBank/DDBJ databases">
        <title>Microbacterium aquilitoris sp. nov. and Microbacterium gwkjibeachense sp. nov., isolated from beach.</title>
        <authorList>
            <person name="Lee S.D."/>
            <person name="Yang H."/>
            <person name="Kim I."/>
        </authorList>
    </citation>
    <scope>NUCLEOTIDE SEQUENCE [LARGE SCALE GENOMIC DNA]</scope>
    <source>
        <strain evidence="5 6">KSW4-11</strain>
    </source>
</reference>
<evidence type="ECO:0000259" key="4">
    <source>
        <dbReference type="Pfam" id="PF13439"/>
    </source>
</evidence>
<organism evidence="5 6">
    <name type="scientific">Microbacterium gawkjiense</name>
    <dbReference type="NCBI Taxonomy" id="3067309"/>
    <lineage>
        <taxon>Bacteria</taxon>
        <taxon>Bacillati</taxon>
        <taxon>Actinomycetota</taxon>
        <taxon>Actinomycetes</taxon>
        <taxon>Micrococcales</taxon>
        <taxon>Microbacteriaceae</taxon>
        <taxon>Microbacterium</taxon>
    </lineage>
</organism>
<dbReference type="Pfam" id="PF13692">
    <property type="entry name" value="Glyco_trans_1_4"/>
    <property type="match status" value="1"/>
</dbReference>
<evidence type="ECO:0000256" key="3">
    <source>
        <dbReference type="ARBA" id="ARBA00022679"/>
    </source>
</evidence>
<feature type="domain" description="Glycosyltransferase subfamily 4-like N-terminal" evidence="4">
    <location>
        <begin position="25"/>
        <end position="195"/>
    </location>
</feature>
<comment type="caution">
    <text evidence="5">The sequence shown here is derived from an EMBL/GenBank/DDBJ whole genome shotgun (WGS) entry which is preliminary data.</text>
</comment>
<proteinExistence type="predicted"/>
<evidence type="ECO:0000313" key="5">
    <source>
        <dbReference type="EMBL" id="MDT3316721.1"/>
    </source>
</evidence>
<dbReference type="PANTHER" id="PTHR45947:SF3">
    <property type="entry name" value="SULFOQUINOVOSYL TRANSFERASE SQD2"/>
    <property type="match status" value="1"/>
</dbReference>
<dbReference type="InterPro" id="IPR028098">
    <property type="entry name" value="Glyco_trans_4-like_N"/>
</dbReference>
<dbReference type="EMBL" id="JAUZVV010000001">
    <property type="protein sequence ID" value="MDT3316721.1"/>
    <property type="molecule type" value="Genomic_DNA"/>
</dbReference>
<dbReference type="RefSeq" id="WP_311861549.1">
    <property type="nucleotide sequence ID" value="NZ_JAUZVV010000001.1"/>
</dbReference>
<sequence length="402" mass="43344">MTAGRASEHWLVILNEYADLSTYTGGVGRRYAALVPQIARHDISVTVLLFAESEIQAPPQVEGVEFKIEKVSRRIPRPLRLVIRPLLARKLYSRLQPAVVVSPEWQGISAFLPRSANLVTNVVTGMRLINSLTPGRSRRIGIRRVADLIQIRLEEMQIARSRGAISVSSAIDKMLKARFGDALKSRVVRNCIDVAAVKDLAMRKNIPSSWPAAEGSPGPLFLFAGRLEARKGAPVAAAAFDIVARSVSDARFVFAGGLGDTTKELGEEGLRALMASTDQRRVHFLGDLRGDFLYGAMASATTVLCPSRWEAFGNIALEAKASGRPVIVTAGSGFDDFCTDGVDAYKCLPDDAASLAAACLRSIGDPAKSDAIASNAFTQVDYFAAPIVARDFIAAVEELTRS</sequence>
<dbReference type="CDD" id="cd03801">
    <property type="entry name" value="GT4_PimA-like"/>
    <property type="match status" value="1"/>
</dbReference>
<dbReference type="SUPFAM" id="SSF53756">
    <property type="entry name" value="UDP-Glycosyltransferase/glycogen phosphorylase"/>
    <property type="match status" value="1"/>
</dbReference>
<name>A0ABU3GAB1_9MICO</name>